<evidence type="ECO:0000313" key="9">
    <source>
        <dbReference type="EMBL" id="EPX78588.1"/>
    </source>
</evidence>
<dbReference type="Proteomes" id="UP000015351">
    <property type="component" value="Unassembled WGS sequence"/>
</dbReference>
<dbReference type="Gene3D" id="3.40.50.300">
    <property type="entry name" value="P-loop containing nucleotide triphosphate hydrolases"/>
    <property type="match status" value="2"/>
</dbReference>
<comment type="similarity">
    <text evidence="2">Belongs to the ABC transporter superfamily.</text>
</comment>
<dbReference type="PANTHER" id="PTHR43297:SF2">
    <property type="entry name" value="DIPEPTIDE TRANSPORT ATP-BINDING PROTEIN DPPD"/>
    <property type="match status" value="1"/>
</dbReference>
<keyword evidence="7" id="KW-0472">Membrane</keyword>
<dbReference type="SUPFAM" id="SSF52540">
    <property type="entry name" value="P-loop containing nucleoside triphosphate hydrolases"/>
    <property type="match status" value="2"/>
</dbReference>
<organism evidence="9 10">
    <name type="scientific">Litoreibacter arenae DSM 19593</name>
    <dbReference type="NCBI Taxonomy" id="1123360"/>
    <lineage>
        <taxon>Bacteria</taxon>
        <taxon>Pseudomonadati</taxon>
        <taxon>Pseudomonadota</taxon>
        <taxon>Alphaproteobacteria</taxon>
        <taxon>Rhodobacterales</taxon>
        <taxon>Roseobacteraceae</taxon>
        <taxon>Litoreibacter</taxon>
    </lineage>
</organism>
<keyword evidence="6 9" id="KW-0067">ATP-binding</keyword>
<proteinExistence type="inferred from homology"/>
<dbReference type="GO" id="GO:0055085">
    <property type="term" value="P:transmembrane transport"/>
    <property type="evidence" value="ECO:0007669"/>
    <property type="project" value="UniProtKB-ARBA"/>
</dbReference>
<dbReference type="Pfam" id="PF08352">
    <property type="entry name" value="oligo_HPY"/>
    <property type="match status" value="2"/>
</dbReference>
<dbReference type="NCBIfam" id="NF007739">
    <property type="entry name" value="PRK10419.1"/>
    <property type="match status" value="2"/>
</dbReference>
<dbReference type="GO" id="GO:0016887">
    <property type="term" value="F:ATP hydrolysis activity"/>
    <property type="evidence" value="ECO:0007669"/>
    <property type="project" value="InterPro"/>
</dbReference>
<feature type="domain" description="ABC transporter" evidence="8">
    <location>
        <begin position="278"/>
        <end position="527"/>
    </location>
</feature>
<feature type="domain" description="ABC transporter" evidence="8">
    <location>
        <begin position="6"/>
        <end position="257"/>
    </location>
</feature>
<name>S9QGA0_9RHOB</name>
<evidence type="ECO:0000256" key="3">
    <source>
        <dbReference type="ARBA" id="ARBA00022448"/>
    </source>
</evidence>
<dbReference type="InterPro" id="IPR013563">
    <property type="entry name" value="Oligopep_ABC_C"/>
</dbReference>
<dbReference type="CDD" id="cd03257">
    <property type="entry name" value="ABC_NikE_OppD_transporters"/>
    <property type="match status" value="2"/>
</dbReference>
<gene>
    <name evidence="9" type="ORF">thalar_02380</name>
</gene>
<dbReference type="InterPro" id="IPR003439">
    <property type="entry name" value="ABC_transporter-like_ATP-bd"/>
</dbReference>
<dbReference type="NCBIfam" id="NF008453">
    <property type="entry name" value="PRK11308.1"/>
    <property type="match status" value="2"/>
</dbReference>
<evidence type="ECO:0000313" key="10">
    <source>
        <dbReference type="Proteomes" id="UP000015351"/>
    </source>
</evidence>
<keyword evidence="3" id="KW-0813">Transport</keyword>
<dbReference type="GO" id="GO:0015833">
    <property type="term" value="P:peptide transport"/>
    <property type="evidence" value="ECO:0007669"/>
    <property type="project" value="InterPro"/>
</dbReference>
<evidence type="ECO:0000256" key="2">
    <source>
        <dbReference type="ARBA" id="ARBA00005417"/>
    </source>
</evidence>
<dbReference type="InterPro" id="IPR050388">
    <property type="entry name" value="ABC_Ni/Peptide_Import"/>
</dbReference>
<dbReference type="GO" id="GO:0005886">
    <property type="term" value="C:plasma membrane"/>
    <property type="evidence" value="ECO:0007669"/>
    <property type="project" value="UniProtKB-SubCell"/>
</dbReference>
<dbReference type="OrthoDB" id="9802264at2"/>
<keyword evidence="10" id="KW-1185">Reference proteome</keyword>
<dbReference type="eggNOG" id="COG4172">
    <property type="taxonomic scope" value="Bacteria"/>
</dbReference>
<dbReference type="InterPro" id="IPR017871">
    <property type="entry name" value="ABC_transporter-like_CS"/>
</dbReference>
<dbReference type="FunFam" id="3.40.50.300:FF:000016">
    <property type="entry name" value="Oligopeptide ABC transporter ATP-binding component"/>
    <property type="match status" value="2"/>
</dbReference>
<accession>S9QGA0</accession>
<dbReference type="PATRIC" id="fig|1123360.3.peg.2358"/>
<keyword evidence="4" id="KW-1003">Cell membrane</keyword>
<evidence type="ECO:0000256" key="7">
    <source>
        <dbReference type="ARBA" id="ARBA00023136"/>
    </source>
</evidence>
<sequence length="545" mass="59352">MTEFALKIENLKIALPEGSDRPFALEGLDLEVRRGEVVCLVGESGSGKSLTAGAIMRLLPEPHVHVAGGAISVQGEDILAKSETEMKAMRGERVSMIFQEPMTALNPQKTVGWQIDEVLRLHTKLTRTERRARVIEMLERVHIPDPPSAYNAYPHQVSGGQRQRVMIAMALCLSPGLIIADEPTTALDVTTQLQILKLIRDLQEQEGAGVLFITHDFGVVAEIADHVVVLSQGKMVETGTAQQVLNAPQHPYTQALIASVPSLTPSPPKSFDNAPVVLKGTGLNKTFAAQGGFLSGRRKSVTAVDDLTFELRKGETLGVVGESGSGKTTVSRIVTRLLEADSGAVELDGTDLLACNPRQLREMRKHIQMVFQDPMASLNPRKRVVDLIAQGPIVHGVSREKAHAQARDLLALVELSPSAANRFPHEFSGGQRQRIGIARALALRPKVIVADEPVSALDVSVQAQVLRLLADLRDQMDLSLLFVTHDLRVAAQLCDRIIVMQKGEIVETGKTAEVFADPRHPYTRNLLSSIPGRHWTPPKLEAIAI</sequence>
<dbReference type="EMBL" id="AONI01000011">
    <property type="protein sequence ID" value="EPX78588.1"/>
    <property type="molecule type" value="Genomic_DNA"/>
</dbReference>
<dbReference type="PROSITE" id="PS00211">
    <property type="entry name" value="ABC_TRANSPORTER_1"/>
    <property type="match status" value="2"/>
</dbReference>
<evidence type="ECO:0000256" key="1">
    <source>
        <dbReference type="ARBA" id="ARBA00004417"/>
    </source>
</evidence>
<dbReference type="PROSITE" id="PS50893">
    <property type="entry name" value="ABC_TRANSPORTER_2"/>
    <property type="match status" value="2"/>
</dbReference>
<dbReference type="RefSeq" id="WP_021100935.1">
    <property type="nucleotide sequence ID" value="NZ_KE557307.1"/>
</dbReference>
<dbReference type="SMART" id="SM00382">
    <property type="entry name" value="AAA"/>
    <property type="match status" value="2"/>
</dbReference>
<evidence type="ECO:0000256" key="5">
    <source>
        <dbReference type="ARBA" id="ARBA00022741"/>
    </source>
</evidence>
<keyword evidence="5" id="KW-0547">Nucleotide-binding</keyword>
<dbReference type="PANTHER" id="PTHR43297">
    <property type="entry name" value="OLIGOPEPTIDE TRANSPORT ATP-BINDING PROTEIN APPD"/>
    <property type="match status" value="1"/>
</dbReference>
<reference evidence="10" key="1">
    <citation type="journal article" date="2013" name="Stand. Genomic Sci.">
        <title>Genome sequence of the Litoreibacter arenae type strain (DSM 19593(T)), a member of the Roseobacter clade isolated from sea sand.</title>
        <authorList>
            <person name="Riedel T."/>
            <person name="Fiebig A."/>
            <person name="Petersen J."/>
            <person name="Gronow S."/>
            <person name="Kyrpides N.C."/>
            <person name="Goker M."/>
            <person name="Klenk H.P."/>
        </authorList>
    </citation>
    <scope>NUCLEOTIDE SEQUENCE [LARGE SCALE GENOMIC DNA]</scope>
    <source>
        <strain evidence="10">DSM 19593</strain>
    </source>
</reference>
<comment type="caution">
    <text evidence="9">The sequence shown here is derived from an EMBL/GenBank/DDBJ whole genome shotgun (WGS) entry which is preliminary data.</text>
</comment>
<dbReference type="InterPro" id="IPR027417">
    <property type="entry name" value="P-loop_NTPase"/>
</dbReference>
<dbReference type="InterPro" id="IPR003593">
    <property type="entry name" value="AAA+_ATPase"/>
</dbReference>
<evidence type="ECO:0000256" key="6">
    <source>
        <dbReference type="ARBA" id="ARBA00022840"/>
    </source>
</evidence>
<protein>
    <submittedName>
        <fullName evidence="9">Glutathione transporter, ATP-binding component</fullName>
    </submittedName>
</protein>
<dbReference type="Pfam" id="PF00005">
    <property type="entry name" value="ABC_tran"/>
    <property type="match status" value="2"/>
</dbReference>
<dbReference type="GO" id="GO:0005524">
    <property type="term" value="F:ATP binding"/>
    <property type="evidence" value="ECO:0007669"/>
    <property type="project" value="UniProtKB-KW"/>
</dbReference>
<comment type="subcellular location">
    <subcellularLocation>
        <location evidence="1">Cell inner membrane</location>
        <topology evidence="1">Peripheral membrane protein</topology>
    </subcellularLocation>
</comment>
<dbReference type="AlphaFoldDB" id="S9QGA0"/>
<evidence type="ECO:0000256" key="4">
    <source>
        <dbReference type="ARBA" id="ARBA00022475"/>
    </source>
</evidence>
<dbReference type="HOGENOM" id="CLU_000604_86_2_5"/>
<dbReference type="STRING" id="1123360.thalar_02380"/>
<evidence type="ECO:0000259" key="8">
    <source>
        <dbReference type="PROSITE" id="PS50893"/>
    </source>
</evidence>